<dbReference type="GO" id="GO:0004115">
    <property type="term" value="F:3',5'-cyclic-AMP phosphodiesterase activity"/>
    <property type="evidence" value="ECO:0000318"/>
    <property type="project" value="GO_Central"/>
</dbReference>
<dbReference type="InterPro" id="IPR029016">
    <property type="entry name" value="GAF-like_dom_sf"/>
</dbReference>
<dbReference type="GO" id="GO:0141162">
    <property type="term" value="P:negative regulation of cAMP/PKA signal transduction"/>
    <property type="evidence" value="ECO:0000318"/>
    <property type="project" value="GO_Central"/>
</dbReference>
<dbReference type="VEuPathDB" id="TrichDB:TVAG_438020"/>
<evidence type="ECO:0000313" key="2">
    <source>
        <dbReference type="EMBL" id="EAX97423.1"/>
    </source>
</evidence>
<dbReference type="EMBL" id="DS113716">
    <property type="protein sequence ID" value="EAX97423.1"/>
    <property type="molecule type" value="Genomic_DNA"/>
</dbReference>
<accession>A2FCG3</accession>
<dbReference type="GO" id="GO:0047555">
    <property type="term" value="F:3',5'-cyclic-GMP phosphodiesterase activity"/>
    <property type="evidence" value="ECO:0000318"/>
    <property type="project" value="GO_Central"/>
</dbReference>
<feature type="domain" description="GAF" evidence="1">
    <location>
        <begin position="503"/>
        <end position="647"/>
    </location>
</feature>
<protein>
    <submittedName>
        <fullName evidence="2">GAF domain containing protein</fullName>
    </submittedName>
</protein>
<dbReference type="KEGG" id="tva:4755210"/>
<reference evidence="2" key="2">
    <citation type="journal article" date="2007" name="Science">
        <title>Draft genome sequence of the sexually transmitted pathogen Trichomonas vaginalis.</title>
        <authorList>
            <person name="Carlton J.M."/>
            <person name="Hirt R.P."/>
            <person name="Silva J.C."/>
            <person name="Delcher A.L."/>
            <person name="Schatz M."/>
            <person name="Zhao Q."/>
            <person name="Wortman J.R."/>
            <person name="Bidwell S.L."/>
            <person name="Alsmark U.C.M."/>
            <person name="Besteiro S."/>
            <person name="Sicheritz-Ponten T."/>
            <person name="Noel C.J."/>
            <person name="Dacks J.B."/>
            <person name="Foster P.G."/>
            <person name="Simillion C."/>
            <person name="Van de Peer Y."/>
            <person name="Miranda-Saavedra D."/>
            <person name="Barton G.J."/>
            <person name="Westrop G.D."/>
            <person name="Mueller S."/>
            <person name="Dessi D."/>
            <person name="Fiori P.L."/>
            <person name="Ren Q."/>
            <person name="Paulsen I."/>
            <person name="Zhang H."/>
            <person name="Bastida-Corcuera F.D."/>
            <person name="Simoes-Barbosa A."/>
            <person name="Brown M.T."/>
            <person name="Hayes R.D."/>
            <person name="Mukherjee M."/>
            <person name="Okumura C.Y."/>
            <person name="Schneider R."/>
            <person name="Smith A.J."/>
            <person name="Vanacova S."/>
            <person name="Villalvazo M."/>
            <person name="Haas B.J."/>
            <person name="Pertea M."/>
            <person name="Feldblyum T.V."/>
            <person name="Utterback T.R."/>
            <person name="Shu C.L."/>
            <person name="Osoegawa K."/>
            <person name="de Jong P.J."/>
            <person name="Hrdy I."/>
            <person name="Horvathova L."/>
            <person name="Zubacova Z."/>
            <person name="Dolezal P."/>
            <person name="Malik S.B."/>
            <person name="Logsdon J.M. Jr."/>
            <person name="Henze K."/>
            <person name="Gupta A."/>
            <person name="Wang C.C."/>
            <person name="Dunne R.L."/>
            <person name="Upcroft J.A."/>
            <person name="Upcroft P."/>
            <person name="White O."/>
            <person name="Salzberg S.L."/>
            <person name="Tang P."/>
            <person name="Chiu C.-H."/>
            <person name="Lee Y.-S."/>
            <person name="Embley T.M."/>
            <person name="Coombs G.H."/>
            <person name="Mottram J.C."/>
            <person name="Tachezy J."/>
            <person name="Fraser-Liggett C.M."/>
            <person name="Johnson P.J."/>
        </authorList>
    </citation>
    <scope>NUCLEOTIDE SEQUENCE [LARGE SCALE GENOMIC DNA]</scope>
    <source>
        <strain evidence="2">G3</strain>
    </source>
</reference>
<dbReference type="PANTHER" id="PTHR43155">
    <property type="entry name" value="CYCLIC DI-GMP PHOSPHODIESTERASE PA4108-RELATED"/>
    <property type="match status" value="1"/>
</dbReference>
<dbReference type="eggNOG" id="KOG3689">
    <property type="taxonomic scope" value="Eukaryota"/>
</dbReference>
<gene>
    <name evidence="2" type="ORF">TVAG_438020</name>
</gene>
<dbReference type="SMR" id="A2FCG3"/>
<reference evidence="2" key="1">
    <citation type="submission" date="2006-10" db="EMBL/GenBank/DDBJ databases">
        <authorList>
            <person name="Amadeo P."/>
            <person name="Zhao Q."/>
            <person name="Wortman J."/>
            <person name="Fraser-Liggett C."/>
            <person name="Carlton J."/>
        </authorList>
    </citation>
    <scope>NUCLEOTIDE SEQUENCE</scope>
    <source>
        <strain evidence="2">G3</strain>
    </source>
</reference>
<dbReference type="SUPFAM" id="SSF55781">
    <property type="entry name" value="GAF domain-like"/>
    <property type="match status" value="3"/>
</dbReference>
<keyword evidence="3" id="KW-1185">Reference proteome</keyword>
<evidence type="ECO:0000313" key="3">
    <source>
        <dbReference type="Proteomes" id="UP000001542"/>
    </source>
</evidence>
<feature type="domain" description="GAF" evidence="1">
    <location>
        <begin position="328"/>
        <end position="475"/>
    </location>
</feature>
<name>A2FCG3_TRIV3</name>
<dbReference type="AlphaFoldDB" id="A2FCG3"/>
<dbReference type="Gene3D" id="3.30.450.40">
    <property type="match status" value="3"/>
</dbReference>
<proteinExistence type="predicted"/>
<dbReference type="Pfam" id="PF01590">
    <property type="entry name" value="GAF"/>
    <property type="match status" value="2"/>
</dbReference>
<dbReference type="SMART" id="SM00065">
    <property type="entry name" value="GAF"/>
    <property type="match status" value="2"/>
</dbReference>
<dbReference type="InterPro" id="IPR003018">
    <property type="entry name" value="GAF"/>
</dbReference>
<organism evidence="2 3">
    <name type="scientific">Trichomonas vaginalis (strain ATCC PRA-98 / G3)</name>
    <dbReference type="NCBI Taxonomy" id="412133"/>
    <lineage>
        <taxon>Eukaryota</taxon>
        <taxon>Metamonada</taxon>
        <taxon>Parabasalia</taxon>
        <taxon>Trichomonadida</taxon>
        <taxon>Trichomonadidae</taxon>
        <taxon>Trichomonas</taxon>
    </lineage>
</organism>
<dbReference type="OrthoDB" id="6102217at2759"/>
<dbReference type="PANTHER" id="PTHR43155:SF2">
    <property type="entry name" value="CYCLIC DI-GMP PHOSPHODIESTERASE PA4108"/>
    <property type="match status" value="1"/>
</dbReference>
<dbReference type="VEuPathDB" id="TrichDB:TVAGG3_0498470"/>
<sequence length="647" mass="70759">MSNFPGDSPRKSALSPMFGSRSNIFASNAGAGPAFGGFGGGGGGGDDDNIFDRIRKMEMEQKQDDFSIEQDTSTRGLLPLSSSKFMFSGSQGSRMGISQAPPTPQEIITRLNDDPYLVRGLVSGENFSLDDVYRYFTSLPGELFNAALTELTEQMRKLSIIDSISSNMGQLQDVEISIPALENTLTSAFVGKQIIIWYNVPMAKALFSPTHKWRVEPGKGIVGRAAERQKRRILSNPKESEWYNAESDSKFFESVTCVVCSPIADPLTHQLIAVVTVTAKSAWTAFDTLLMDHAESKLPHLLATLKISASRIRSTLAILSSATGAELKQRPLISNACQSLKSALNCEVAQIFFVNWQRGALEFYGSGVGKKQRLPLAQGGIAAFVAQDGNLVNIPVASQHPHFSKIVDDEYRSRPVIAAPMINESSANHEIFGVAVARGKRGSMTFTEHDAISLESLSAVIARTLSNFQRYRSDVLNLKRVLTAQDHYIELLTTAESLSSVINKDQLFEMIMLRSRKLVSADRCSLFTTDRNREYLLSKVASGTNRSIVLPISHGIAGHVATTGQLLNIPDAYEDPRFNKDVDLSTGYRTKSILCVPIIGRAEQVIGVTQMINKTGEATQFTPGDVDLMKAFNVFCGIALSNAKSFR</sequence>
<dbReference type="InParanoid" id="A2FCG3"/>
<dbReference type="STRING" id="5722.A2FCG3"/>
<dbReference type="Proteomes" id="UP000001542">
    <property type="component" value="Unassembled WGS sequence"/>
</dbReference>
<evidence type="ECO:0000259" key="1">
    <source>
        <dbReference type="SMART" id="SM00065"/>
    </source>
</evidence>